<reference evidence="3 4" key="1">
    <citation type="submission" date="2017-08" db="EMBL/GenBank/DDBJ databases">
        <title>Harnessing the power of phylogenomics to disentangle the directionality and signatures of interkingdom host jumping in the parasitic fungal genus Tolypocladium.</title>
        <authorList>
            <person name="Quandt C.A."/>
            <person name="Patterson W."/>
            <person name="Spatafora J.W."/>
        </authorList>
    </citation>
    <scope>NUCLEOTIDE SEQUENCE [LARGE SCALE GENOMIC DNA]</scope>
    <source>
        <strain evidence="3 4">CBS 113982</strain>
    </source>
</reference>
<evidence type="ECO:0000313" key="4">
    <source>
        <dbReference type="Proteomes" id="UP000236621"/>
    </source>
</evidence>
<dbReference type="AlphaFoldDB" id="A0A2K3QP03"/>
<evidence type="ECO:0000256" key="1">
    <source>
        <dbReference type="SAM" id="MobiDB-lite"/>
    </source>
</evidence>
<organism evidence="3 4">
    <name type="scientific">Tolypocladium capitatum</name>
    <dbReference type="NCBI Taxonomy" id="45235"/>
    <lineage>
        <taxon>Eukaryota</taxon>
        <taxon>Fungi</taxon>
        <taxon>Dikarya</taxon>
        <taxon>Ascomycota</taxon>
        <taxon>Pezizomycotina</taxon>
        <taxon>Sordariomycetes</taxon>
        <taxon>Hypocreomycetidae</taxon>
        <taxon>Hypocreales</taxon>
        <taxon>Ophiocordycipitaceae</taxon>
        <taxon>Tolypocladium</taxon>
    </lineage>
</organism>
<feature type="region of interest" description="Disordered" evidence="1">
    <location>
        <begin position="223"/>
        <end position="244"/>
    </location>
</feature>
<dbReference type="OrthoDB" id="5429716at2759"/>
<proteinExistence type="predicted"/>
<feature type="compositionally biased region" description="Basic and acidic residues" evidence="1">
    <location>
        <begin position="323"/>
        <end position="345"/>
    </location>
</feature>
<name>A0A2K3QP03_9HYPO</name>
<feature type="region of interest" description="Disordered" evidence="1">
    <location>
        <begin position="322"/>
        <end position="345"/>
    </location>
</feature>
<keyword evidence="2" id="KW-0472">Membrane</keyword>
<keyword evidence="2" id="KW-1133">Transmembrane helix</keyword>
<dbReference type="Proteomes" id="UP000236621">
    <property type="component" value="Unassembled WGS sequence"/>
</dbReference>
<accession>A0A2K3QP03</accession>
<protein>
    <submittedName>
        <fullName evidence="3">Uncharacterized protein</fullName>
    </submittedName>
</protein>
<evidence type="ECO:0000313" key="3">
    <source>
        <dbReference type="EMBL" id="PNY29264.1"/>
    </source>
</evidence>
<dbReference type="STRING" id="45235.A0A2K3QP03"/>
<sequence>MASRTSASTTATRLRQLIAPLTTTYHAPPVCSSCTFVGAATDPAAETYSEICAMYNTVGGCRGQSPPMCLPHVTNYQDIAGPGYFYSPGLACPSGWWTAATVTSGQGSGRVMFNGVIMDTFLPGETAAICCPQDLTYQPFNGTSMAGYCTKGIVTNPASYMSCSGNTVLVAMTRTNLGQPVTISYSQATQMKTTIMNFTSIFATGPTIQLNYRAQDLTSLSSSTSSSSTSAASGAQDAGSSRSLSGGAAAGVGVGAVCVLVGVGLVAAWFWRRRRRSKAQTESQPPSDHISAYGKPELEATVNPTVILVEPEPEAAPIFELDGASRHELDGDGTMRSEIDSHCRS</sequence>
<keyword evidence="4" id="KW-1185">Reference proteome</keyword>
<gene>
    <name evidence="3" type="ORF">TCAP_00824</name>
</gene>
<comment type="caution">
    <text evidence="3">The sequence shown here is derived from an EMBL/GenBank/DDBJ whole genome shotgun (WGS) entry which is preliminary data.</text>
</comment>
<evidence type="ECO:0000256" key="2">
    <source>
        <dbReference type="SAM" id="Phobius"/>
    </source>
</evidence>
<dbReference type="EMBL" id="NRSZ01000133">
    <property type="protein sequence ID" value="PNY29264.1"/>
    <property type="molecule type" value="Genomic_DNA"/>
</dbReference>
<keyword evidence="2" id="KW-0812">Transmembrane</keyword>
<feature type="transmembrane region" description="Helical" evidence="2">
    <location>
        <begin position="248"/>
        <end position="271"/>
    </location>
</feature>
<feature type="region of interest" description="Disordered" evidence="1">
    <location>
        <begin position="276"/>
        <end position="296"/>
    </location>
</feature>